<comment type="caution">
    <text evidence="1">The sequence shown here is derived from an EMBL/GenBank/DDBJ whole genome shotgun (WGS) entry which is preliminary data.</text>
</comment>
<dbReference type="OrthoDB" id="3599020at2759"/>
<dbReference type="EMBL" id="VOIH02000009">
    <property type="protein sequence ID" value="KAF3438757.1"/>
    <property type="molecule type" value="Genomic_DNA"/>
</dbReference>
<reference evidence="1" key="1">
    <citation type="submission" date="2020-03" db="EMBL/GenBank/DDBJ databases">
        <title>A high-quality chromosome-level genome assembly of a woody plant with both climbing and erect habits, Rhamnella rubrinervis.</title>
        <authorList>
            <person name="Lu Z."/>
            <person name="Yang Y."/>
            <person name="Zhu X."/>
            <person name="Sun Y."/>
        </authorList>
    </citation>
    <scope>NUCLEOTIDE SEQUENCE</scope>
    <source>
        <strain evidence="1">BYM</strain>
        <tissue evidence="1">Leaf</tissue>
    </source>
</reference>
<gene>
    <name evidence="1" type="ORF">FNV43_RR21521</name>
</gene>
<evidence type="ECO:0000313" key="2">
    <source>
        <dbReference type="Proteomes" id="UP000796880"/>
    </source>
</evidence>
<accession>A0A8K0E8K8</accession>
<protein>
    <submittedName>
        <fullName evidence="1">Uncharacterized protein</fullName>
    </submittedName>
</protein>
<organism evidence="1 2">
    <name type="scientific">Rhamnella rubrinervis</name>
    <dbReference type="NCBI Taxonomy" id="2594499"/>
    <lineage>
        <taxon>Eukaryota</taxon>
        <taxon>Viridiplantae</taxon>
        <taxon>Streptophyta</taxon>
        <taxon>Embryophyta</taxon>
        <taxon>Tracheophyta</taxon>
        <taxon>Spermatophyta</taxon>
        <taxon>Magnoliopsida</taxon>
        <taxon>eudicotyledons</taxon>
        <taxon>Gunneridae</taxon>
        <taxon>Pentapetalae</taxon>
        <taxon>rosids</taxon>
        <taxon>fabids</taxon>
        <taxon>Rosales</taxon>
        <taxon>Rhamnaceae</taxon>
        <taxon>rhamnoid group</taxon>
        <taxon>Rhamneae</taxon>
        <taxon>Rhamnella</taxon>
    </lineage>
</organism>
<dbReference type="AlphaFoldDB" id="A0A8K0E8K8"/>
<name>A0A8K0E8K8_9ROSA</name>
<proteinExistence type="predicted"/>
<evidence type="ECO:0000313" key="1">
    <source>
        <dbReference type="EMBL" id="KAF3438757.1"/>
    </source>
</evidence>
<keyword evidence="2" id="KW-1185">Reference proteome</keyword>
<dbReference type="Proteomes" id="UP000796880">
    <property type="component" value="Unassembled WGS sequence"/>
</dbReference>
<sequence>MSCLTHPHHSRYGMGIGGAGHPWCDNGRRSPRHDGSHRGAGRIPKIPRRWNFPKVESLRVLGSSWMMLRRWCYAVCSVGIILDSRGTLWAICGPVNSGFALKLVRLGQPRNCGCGISGGLDLMSRSNARNARGCASRLNGSAACRAWLQLIRSHAWSASLSHRGGLLVGAVWLHAAVYELWYGCVCLRLRSRHRIAGAASLSRFATGPCALEPPGFLCCIPNVMELVANGVPFLSRGSRRAREDAKVAHAAPAPLKIILWPPRSSRCLLAPRCEHAGGFHGLSTPKDSFIASFARIAASLWPFTPGRWLTRIASLRNATVDPARVICLSQRLSHACSAQSKPTPDTLAWDNIIGFRPILLRIGVMINRTMGHSDFIVESGLKTIDTALVSTINDAALWIADVAYRTHAPYEKSKSGFRGVCYAEVTLRASFLEGLWPLRPRKFEAQCIIAIVGLQRGIPSKRSHQPLTTPPPFVHTAAALPIEWSVKCSIAPTRAVRLATPQEVHINLII</sequence>